<keyword evidence="4" id="KW-0812">Transmembrane</keyword>
<dbReference type="OrthoDB" id="236568at2"/>
<dbReference type="GO" id="GO:0000160">
    <property type="term" value="P:phosphorelay signal transduction system"/>
    <property type="evidence" value="ECO:0007669"/>
    <property type="project" value="InterPro"/>
</dbReference>
<keyword evidence="3" id="KW-0175">Coiled coil</keyword>
<dbReference type="InterPro" id="IPR001789">
    <property type="entry name" value="Sig_transdc_resp-reg_receiver"/>
</dbReference>
<evidence type="ECO:0000256" key="1">
    <source>
        <dbReference type="ARBA" id="ARBA00022553"/>
    </source>
</evidence>
<evidence type="ECO:0000313" key="7">
    <source>
        <dbReference type="Proteomes" id="UP000034071"/>
    </source>
</evidence>
<dbReference type="AlphaFoldDB" id="A0A0F6TNX6"/>
<dbReference type="EMBL" id="CP010975">
    <property type="protein sequence ID" value="AKE51105.1"/>
    <property type="molecule type" value="Genomic_DNA"/>
</dbReference>
<dbReference type="InterPro" id="IPR011006">
    <property type="entry name" value="CheY-like_superfamily"/>
</dbReference>
<evidence type="ECO:0000259" key="5">
    <source>
        <dbReference type="PROSITE" id="PS50110"/>
    </source>
</evidence>
<evidence type="ECO:0000256" key="3">
    <source>
        <dbReference type="SAM" id="Coils"/>
    </source>
</evidence>
<dbReference type="STRING" id="914150.TQ33_0113"/>
<protein>
    <submittedName>
        <fullName evidence="6">CheY-like receiver</fullName>
    </submittedName>
</protein>
<reference evidence="6 7" key="1">
    <citation type="submission" date="2015-02" db="EMBL/GenBank/DDBJ databases">
        <title>Complete genome sequence of Kangiella geojedonensis strain YCS-5T.</title>
        <authorList>
            <person name="Kim K.M."/>
        </authorList>
    </citation>
    <scope>NUCLEOTIDE SEQUENCE [LARGE SCALE GENOMIC DNA]</scope>
    <source>
        <strain evidence="6 7">YCS-5</strain>
    </source>
</reference>
<dbReference type="CDD" id="cd00156">
    <property type="entry name" value="REC"/>
    <property type="match status" value="1"/>
</dbReference>
<dbReference type="SUPFAM" id="SSF52172">
    <property type="entry name" value="CheY-like"/>
    <property type="match status" value="1"/>
</dbReference>
<proteinExistence type="predicted"/>
<keyword evidence="4" id="KW-1133">Transmembrane helix</keyword>
<feature type="modified residue" description="4-aspartylphosphate" evidence="2">
    <location>
        <position position="57"/>
    </location>
</feature>
<gene>
    <name evidence="6" type="ORF">TQ33_0113</name>
</gene>
<evidence type="ECO:0000256" key="4">
    <source>
        <dbReference type="SAM" id="Phobius"/>
    </source>
</evidence>
<feature type="transmembrane region" description="Helical" evidence="4">
    <location>
        <begin position="224"/>
        <end position="247"/>
    </location>
</feature>
<sequence>MGVDMSKKALIVDDSRTAFMVLARVLSNYDIQSIHAKSGDEAIVYLKDNVVDVIFLDQAMPGKDGFETIKELKESSKTDDIPVMMFTARSGEKYHQEVKALGAVGVLPKELSSEEVEEALLKLNLWGAISGNVSAEQVENDILQPTADEKLRVWLESFLENEFSPQLSNKVRKATDDLRRDTIHYGKRMLDEIAKSDKQQQVLQEVKGQTDYLKQLFTTSFKQYRFISTVFIVLLFVLTAGIIWLLYQTTSLAAEQWRLQQKIAELSVESAAGEKRLSNKIDQQSLAVENLVAEKNNADNESTLETHNSGIYSEQGIVGKLISIEAEGNRLTAKSAYGYLFMITPQGRVADNNIKRYYIEPGCNGAVYANAVPGVVLKVGQNTLGYTELQGYALVQKPLSWMDNTNQCHEYKNDKEIVLRQLVENDERITGVTDTVYFQLN</sequence>
<evidence type="ECO:0000313" key="6">
    <source>
        <dbReference type="EMBL" id="AKE51105.1"/>
    </source>
</evidence>
<keyword evidence="1 2" id="KW-0597">Phosphoprotein</keyword>
<keyword evidence="4" id="KW-0472">Membrane</keyword>
<dbReference type="PANTHER" id="PTHR44591">
    <property type="entry name" value="STRESS RESPONSE REGULATOR PROTEIN 1"/>
    <property type="match status" value="1"/>
</dbReference>
<name>A0A0F6TNX6_9GAMM</name>
<dbReference type="SMART" id="SM00448">
    <property type="entry name" value="REC"/>
    <property type="match status" value="1"/>
</dbReference>
<feature type="coiled-coil region" evidence="3">
    <location>
        <begin position="274"/>
        <end position="301"/>
    </location>
</feature>
<organism evidence="6 7">
    <name type="scientific">Kangiella geojedonensis</name>
    <dbReference type="NCBI Taxonomy" id="914150"/>
    <lineage>
        <taxon>Bacteria</taxon>
        <taxon>Pseudomonadati</taxon>
        <taxon>Pseudomonadota</taxon>
        <taxon>Gammaproteobacteria</taxon>
        <taxon>Kangiellales</taxon>
        <taxon>Kangiellaceae</taxon>
        <taxon>Kangiella</taxon>
    </lineage>
</organism>
<feature type="domain" description="Response regulatory" evidence="5">
    <location>
        <begin position="8"/>
        <end position="124"/>
    </location>
</feature>
<accession>A0A0F6TNX6</accession>
<dbReference type="Pfam" id="PF00072">
    <property type="entry name" value="Response_reg"/>
    <property type="match status" value="1"/>
</dbReference>
<dbReference type="KEGG" id="kge:TQ33_0113"/>
<dbReference type="Proteomes" id="UP000034071">
    <property type="component" value="Chromosome"/>
</dbReference>
<evidence type="ECO:0000256" key="2">
    <source>
        <dbReference type="PROSITE-ProRule" id="PRU00169"/>
    </source>
</evidence>
<dbReference type="InterPro" id="IPR050595">
    <property type="entry name" value="Bact_response_regulator"/>
</dbReference>
<dbReference type="PROSITE" id="PS50110">
    <property type="entry name" value="RESPONSE_REGULATORY"/>
    <property type="match status" value="1"/>
</dbReference>
<dbReference type="HOGENOM" id="CLU_620784_0_0_6"/>
<keyword evidence="7" id="KW-1185">Reference proteome</keyword>
<dbReference type="PANTHER" id="PTHR44591:SF24">
    <property type="entry name" value="PROTEIN-GLUTAMATE METHYLESTERASE_PROTEIN-GLUTAMINE GLUTAMINASE 1"/>
    <property type="match status" value="1"/>
</dbReference>
<dbReference type="Gene3D" id="3.40.50.2300">
    <property type="match status" value="1"/>
</dbReference>